<proteinExistence type="inferred from homology"/>
<gene>
    <name evidence="11" type="ORF">ABEB36_000798</name>
</gene>
<name>A0ABD1FCG2_HYPHA</name>
<dbReference type="InterPro" id="IPR011146">
    <property type="entry name" value="HIT-like"/>
</dbReference>
<organism evidence="11 12">
    <name type="scientific">Hypothenemus hampei</name>
    <name type="common">Coffee berry borer</name>
    <dbReference type="NCBI Taxonomy" id="57062"/>
    <lineage>
        <taxon>Eukaryota</taxon>
        <taxon>Metazoa</taxon>
        <taxon>Ecdysozoa</taxon>
        <taxon>Arthropoda</taxon>
        <taxon>Hexapoda</taxon>
        <taxon>Insecta</taxon>
        <taxon>Pterygota</taxon>
        <taxon>Neoptera</taxon>
        <taxon>Endopterygota</taxon>
        <taxon>Coleoptera</taxon>
        <taxon>Polyphaga</taxon>
        <taxon>Cucujiformia</taxon>
        <taxon>Curculionidae</taxon>
        <taxon>Scolytinae</taxon>
        <taxon>Hypothenemus</taxon>
    </lineage>
</organism>
<evidence type="ECO:0000256" key="5">
    <source>
        <dbReference type="ARBA" id="ARBA00039802"/>
    </source>
</evidence>
<evidence type="ECO:0000256" key="4">
    <source>
        <dbReference type="ARBA" id="ARBA00025764"/>
    </source>
</evidence>
<accession>A0ABD1FCG2</accession>
<reference evidence="11 12" key="1">
    <citation type="submission" date="2024-05" db="EMBL/GenBank/DDBJ databases">
        <title>Genetic variation in Jamaican populations of the coffee berry borer (Hypothenemus hampei).</title>
        <authorList>
            <person name="Errbii M."/>
            <person name="Myrie A."/>
        </authorList>
    </citation>
    <scope>NUCLEOTIDE SEQUENCE [LARGE SCALE GENOMIC DNA]</scope>
    <source>
        <strain evidence="11">JA-Hopewell-2020-01-JO</strain>
        <tissue evidence="11">Whole body</tissue>
    </source>
</reference>
<evidence type="ECO:0000256" key="2">
    <source>
        <dbReference type="ARBA" id="ARBA00022801"/>
    </source>
</evidence>
<dbReference type="Pfam" id="PF11969">
    <property type="entry name" value="DcpS_C"/>
    <property type="match status" value="1"/>
</dbReference>
<evidence type="ECO:0000313" key="11">
    <source>
        <dbReference type="EMBL" id="KAL1516973.1"/>
    </source>
</evidence>
<dbReference type="GO" id="GO:0000166">
    <property type="term" value="F:nucleotide binding"/>
    <property type="evidence" value="ECO:0007669"/>
    <property type="project" value="UniProtKB-KW"/>
</dbReference>
<dbReference type="AlphaFoldDB" id="A0ABD1FCG2"/>
<dbReference type="PRINTS" id="PR00332">
    <property type="entry name" value="HISTRIAD"/>
</dbReference>
<dbReference type="InterPro" id="IPR001310">
    <property type="entry name" value="Histidine_triad_HIT"/>
</dbReference>
<keyword evidence="1" id="KW-0547">Nucleotide-binding</keyword>
<sequence length="146" mass="16647">MGSTCIFCNIVAKQSPADVKFENEEIIIFKDISPVATHHYLSIPKNHIDNIKSLNTVYHEELLQRLIDEGKRVIVEQDGDLTDSLLGFHLPPFNTVGHLHLHLISPASSLSFKHRMMFKPNSYWFATADQIQERLHNLVESTKANV</sequence>
<comment type="similarity">
    <text evidence="4">Belongs to the HINT family.</text>
</comment>
<evidence type="ECO:0000259" key="10">
    <source>
        <dbReference type="PROSITE" id="PS51084"/>
    </source>
</evidence>
<dbReference type="PROSITE" id="PS51084">
    <property type="entry name" value="HIT_2"/>
    <property type="match status" value="1"/>
</dbReference>
<protein>
    <recommendedName>
        <fullName evidence="5">Adenosine 5'-monophosphoramidase HINT3</fullName>
    </recommendedName>
    <alternativeName>
        <fullName evidence="6">Histidine triad nucleotide-binding protein 3</fullName>
    </alternativeName>
</protein>
<dbReference type="PANTHER" id="PTHR12486:SF5">
    <property type="entry name" value="ADENOSINE 5'-MONOPHOSPHORAMIDASE HINT3"/>
    <property type="match status" value="1"/>
</dbReference>
<evidence type="ECO:0000313" key="12">
    <source>
        <dbReference type="Proteomes" id="UP001566132"/>
    </source>
</evidence>
<dbReference type="EMBL" id="JBDJPC010000001">
    <property type="protein sequence ID" value="KAL1516973.1"/>
    <property type="molecule type" value="Genomic_DNA"/>
</dbReference>
<dbReference type="GO" id="GO:0016787">
    <property type="term" value="F:hydrolase activity"/>
    <property type="evidence" value="ECO:0007669"/>
    <property type="project" value="UniProtKB-KW"/>
</dbReference>
<evidence type="ECO:0000256" key="3">
    <source>
        <dbReference type="ARBA" id="ARBA00024472"/>
    </source>
</evidence>
<dbReference type="SUPFAM" id="SSF54197">
    <property type="entry name" value="HIT-like"/>
    <property type="match status" value="1"/>
</dbReference>
<evidence type="ECO:0000256" key="9">
    <source>
        <dbReference type="PROSITE-ProRule" id="PRU00464"/>
    </source>
</evidence>
<dbReference type="InterPro" id="IPR036265">
    <property type="entry name" value="HIT-like_sf"/>
</dbReference>
<evidence type="ECO:0000256" key="7">
    <source>
        <dbReference type="PIRSR" id="PIRSR601310-1"/>
    </source>
</evidence>
<comment type="catalytic activity">
    <reaction evidence="3">
        <text>adenosine 5'-phosphoramidate + H2O = NH4(+) + AMP</text>
        <dbReference type="Rhea" id="RHEA:67916"/>
        <dbReference type="ChEBI" id="CHEBI:15377"/>
        <dbReference type="ChEBI" id="CHEBI:28938"/>
        <dbReference type="ChEBI" id="CHEBI:57890"/>
        <dbReference type="ChEBI" id="CHEBI:456215"/>
    </reaction>
</comment>
<evidence type="ECO:0000256" key="1">
    <source>
        <dbReference type="ARBA" id="ARBA00022741"/>
    </source>
</evidence>
<feature type="active site" description="Tele-AMP-histidine intermediate" evidence="7">
    <location>
        <position position="100"/>
    </location>
</feature>
<dbReference type="PANTHER" id="PTHR12486">
    <property type="entry name" value="APRATAXIN-RELATED"/>
    <property type="match status" value="1"/>
</dbReference>
<keyword evidence="12" id="KW-1185">Reference proteome</keyword>
<dbReference type="Gene3D" id="3.30.428.10">
    <property type="entry name" value="HIT-like"/>
    <property type="match status" value="1"/>
</dbReference>
<dbReference type="Proteomes" id="UP001566132">
    <property type="component" value="Unassembled WGS sequence"/>
</dbReference>
<evidence type="ECO:0000256" key="8">
    <source>
        <dbReference type="PIRSR" id="PIRSR601310-3"/>
    </source>
</evidence>
<feature type="domain" description="HIT" evidence="10">
    <location>
        <begin position="6"/>
        <end position="113"/>
    </location>
</feature>
<keyword evidence="2" id="KW-0378">Hydrolase</keyword>
<feature type="short sequence motif" description="Histidine triad motif" evidence="8 9">
    <location>
        <begin position="98"/>
        <end position="102"/>
    </location>
</feature>
<comment type="caution">
    <text evidence="11">The sequence shown here is derived from an EMBL/GenBank/DDBJ whole genome shotgun (WGS) entry which is preliminary data.</text>
</comment>
<evidence type="ECO:0000256" key="6">
    <source>
        <dbReference type="ARBA" id="ARBA00042361"/>
    </source>
</evidence>